<reference evidence="1 2" key="1">
    <citation type="journal article" date="2014" name="PLoS Genet.">
        <title>Phylogenetically driven sequencing of extremely halophilic archaea reveals strategies for static and dynamic osmo-response.</title>
        <authorList>
            <person name="Becker E.A."/>
            <person name="Seitzer P.M."/>
            <person name="Tritt A."/>
            <person name="Larsen D."/>
            <person name="Krusor M."/>
            <person name="Yao A.I."/>
            <person name="Wu D."/>
            <person name="Madern D."/>
            <person name="Eisen J.A."/>
            <person name="Darling A.E."/>
            <person name="Facciotti M.T."/>
        </authorList>
    </citation>
    <scope>NUCLEOTIDE SEQUENCE [LARGE SCALE GENOMIC DNA]</scope>
    <source>
        <strain evidence="1 2">DSM 8989</strain>
    </source>
</reference>
<name>M0N9Q3_9EURY</name>
<comment type="caution">
    <text evidence="1">The sequence shown here is derived from an EMBL/GenBank/DDBJ whole genome shotgun (WGS) entry which is preliminary data.</text>
</comment>
<keyword evidence="2" id="KW-1185">Reference proteome</keyword>
<dbReference type="STRING" id="1227456.C450_06882"/>
<dbReference type="AlphaFoldDB" id="M0N9Q3"/>
<evidence type="ECO:0000313" key="2">
    <source>
        <dbReference type="Proteomes" id="UP000011625"/>
    </source>
</evidence>
<protein>
    <submittedName>
        <fullName evidence="1">Uncharacterized protein</fullName>
    </submittedName>
</protein>
<dbReference type="Proteomes" id="UP000011625">
    <property type="component" value="Unassembled WGS sequence"/>
</dbReference>
<gene>
    <name evidence="1" type="ORF">C450_06882</name>
</gene>
<accession>M0N9Q3</accession>
<dbReference type="EMBL" id="AOME01000047">
    <property type="protein sequence ID" value="EMA53834.1"/>
    <property type="molecule type" value="Genomic_DNA"/>
</dbReference>
<organism evidence="1 2">
    <name type="scientific">Halococcus salifodinae DSM 8989</name>
    <dbReference type="NCBI Taxonomy" id="1227456"/>
    <lineage>
        <taxon>Archaea</taxon>
        <taxon>Methanobacteriati</taxon>
        <taxon>Methanobacteriota</taxon>
        <taxon>Stenosarchaea group</taxon>
        <taxon>Halobacteria</taxon>
        <taxon>Halobacteriales</taxon>
        <taxon>Halococcaceae</taxon>
        <taxon>Halococcus</taxon>
    </lineage>
</organism>
<evidence type="ECO:0000313" key="1">
    <source>
        <dbReference type="EMBL" id="EMA53834.1"/>
    </source>
</evidence>
<dbReference type="PATRIC" id="fig|1227456.3.peg.1371"/>
<proteinExistence type="predicted"/>
<sequence length="138" mass="15288">MADLLFTDDTLVVPEYRYLTPLSGILRGRHEVGAAAAKRYREAGVGGLVEMAERIHRIAYADIERVRIYDGRSVGRPKVTIDVTAGPPYAYRVHAPVDVAALTDALTSLGRRRGFGVEHHGTLGFDPRTSLRRFLADR</sequence>